<accession>A0ABQ2IA34</accession>
<evidence type="ECO:0000259" key="4">
    <source>
        <dbReference type="PROSITE" id="PS50970"/>
    </source>
</evidence>
<dbReference type="Pfam" id="PF02574">
    <property type="entry name" value="S-methyl_trans"/>
    <property type="match status" value="1"/>
</dbReference>
<dbReference type="PROSITE" id="PS50970">
    <property type="entry name" value="HCY"/>
    <property type="match status" value="1"/>
</dbReference>
<feature type="binding site" evidence="3">
    <location>
        <position position="203"/>
    </location>
    <ligand>
        <name>Zn(2+)</name>
        <dbReference type="ChEBI" id="CHEBI:29105"/>
    </ligand>
</feature>
<organism evidence="5 6">
    <name type="scientific">Lentzea pudingi</name>
    <dbReference type="NCBI Taxonomy" id="1789439"/>
    <lineage>
        <taxon>Bacteria</taxon>
        <taxon>Bacillati</taxon>
        <taxon>Actinomycetota</taxon>
        <taxon>Actinomycetes</taxon>
        <taxon>Pseudonocardiales</taxon>
        <taxon>Pseudonocardiaceae</taxon>
        <taxon>Lentzea</taxon>
    </lineage>
</organism>
<dbReference type="Proteomes" id="UP000597656">
    <property type="component" value="Unassembled WGS sequence"/>
</dbReference>
<dbReference type="PANTHER" id="PTHR11103">
    <property type="entry name" value="SLR1189 PROTEIN"/>
    <property type="match status" value="1"/>
</dbReference>
<feature type="binding site" evidence="3">
    <location>
        <position position="204"/>
    </location>
    <ligand>
        <name>Zn(2+)</name>
        <dbReference type="ChEBI" id="CHEBI:29105"/>
    </ligand>
</feature>
<feature type="binding site" evidence="3">
    <location>
        <position position="134"/>
    </location>
    <ligand>
        <name>Zn(2+)</name>
        <dbReference type="ChEBI" id="CHEBI:29105"/>
    </ligand>
</feature>
<reference evidence="6" key="1">
    <citation type="journal article" date="2019" name="Int. J. Syst. Evol. Microbiol.">
        <title>The Global Catalogue of Microorganisms (GCM) 10K type strain sequencing project: providing services to taxonomists for standard genome sequencing and annotation.</title>
        <authorList>
            <consortium name="The Broad Institute Genomics Platform"/>
            <consortium name="The Broad Institute Genome Sequencing Center for Infectious Disease"/>
            <person name="Wu L."/>
            <person name="Ma J."/>
        </authorList>
    </citation>
    <scope>NUCLEOTIDE SEQUENCE [LARGE SCALE GENOMIC DNA]</scope>
    <source>
        <strain evidence="6">CGMCC 4.7319</strain>
    </source>
</reference>
<dbReference type="SUPFAM" id="SSF82282">
    <property type="entry name" value="Homocysteine S-methyltransferase"/>
    <property type="match status" value="1"/>
</dbReference>
<evidence type="ECO:0000256" key="1">
    <source>
        <dbReference type="ARBA" id="ARBA00022603"/>
    </source>
</evidence>
<evidence type="ECO:0000313" key="5">
    <source>
        <dbReference type="EMBL" id="GGN04277.1"/>
    </source>
</evidence>
<dbReference type="InterPro" id="IPR003726">
    <property type="entry name" value="HCY_dom"/>
</dbReference>
<keyword evidence="3" id="KW-0862">Zinc</keyword>
<keyword evidence="1 3" id="KW-0489">Methyltransferase</keyword>
<evidence type="ECO:0000313" key="6">
    <source>
        <dbReference type="Proteomes" id="UP000597656"/>
    </source>
</evidence>
<protein>
    <recommendedName>
        <fullName evidence="4">Hcy-binding domain-containing protein</fullName>
    </recommendedName>
</protein>
<keyword evidence="2 3" id="KW-0808">Transferase</keyword>
<gene>
    <name evidence="5" type="ORF">GCM10011609_49380</name>
</gene>
<sequence>MKQLPQVTRKAVDLLLDVRQRFAIPVVISGCVGPRGDAYRPESIMSRDEARGYHSAQIRVLADTPADLVTAMTLTNVPEATGIVDAAREAGVPVVISFTVETDGRLPSGDSLGDAIEAVERDTDGYAAYYMVNCAHPAHIAPALDPEATWAPRLRGVRANASKLSHAELDEAEVLDRGDPEELADDYRRLRERFPQLTVLGGCCGTDHRHVDAISRAFSG</sequence>
<feature type="domain" description="Hcy-binding" evidence="4">
    <location>
        <begin position="1"/>
        <end position="218"/>
    </location>
</feature>
<keyword evidence="6" id="KW-1185">Reference proteome</keyword>
<evidence type="ECO:0000256" key="2">
    <source>
        <dbReference type="ARBA" id="ARBA00022679"/>
    </source>
</evidence>
<dbReference type="PANTHER" id="PTHR11103:SF18">
    <property type="entry name" value="SLR1189 PROTEIN"/>
    <property type="match status" value="1"/>
</dbReference>
<comment type="caution">
    <text evidence="5">The sequence shown here is derived from an EMBL/GenBank/DDBJ whole genome shotgun (WGS) entry which is preliminary data.</text>
</comment>
<comment type="cofactor">
    <cofactor evidence="3">
        <name>Zn(2+)</name>
        <dbReference type="ChEBI" id="CHEBI:29105"/>
    </cofactor>
</comment>
<dbReference type="InterPro" id="IPR036589">
    <property type="entry name" value="HCY_dom_sf"/>
</dbReference>
<keyword evidence="3" id="KW-0479">Metal-binding</keyword>
<dbReference type="EMBL" id="BMNC01000006">
    <property type="protein sequence ID" value="GGN04277.1"/>
    <property type="molecule type" value="Genomic_DNA"/>
</dbReference>
<proteinExistence type="predicted"/>
<evidence type="ECO:0000256" key="3">
    <source>
        <dbReference type="PROSITE-ProRule" id="PRU00333"/>
    </source>
</evidence>
<dbReference type="RefSeq" id="WP_189157140.1">
    <property type="nucleotide sequence ID" value="NZ_BMNC01000006.1"/>
</dbReference>
<dbReference type="Gene3D" id="3.20.20.330">
    <property type="entry name" value="Homocysteine-binding-like domain"/>
    <property type="match status" value="1"/>
</dbReference>
<name>A0ABQ2IA34_9PSEU</name>